<evidence type="ECO:0000256" key="1">
    <source>
        <dbReference type="ARBA" id="ARBA00004141"/>
    </source>
</evidence>
<name>A0A087UG38_STEMI</name>
<feature type="transmembrane region" description="Helical" evidence="6">
    <location>
        <begin position="36"/>
        <end position="54"/>
    </location>
</feature>
<dbReference type="PANTHER" id="PTHR10383">
    <property type="entry name" value="SERINE INCORPORATOR"/>
    <property type="match status" value="1"/>
</dbReference>
<evidence type="ECO:0000256" key="6">
    <source>
        <dbReference type="SAM" id="Phobius"/>
    </source>
</evidence>
<evidence type="ECO:0000256" key="2">
    <source>
        <dbReference type="ARBA" id="ARBA00006665"/>
    </source>
</evidence>
<dbReference type="EMBL" id="KK119656">
    <property type="protein sequence ID" value="KFM76327.1"/>
    <property type="molecule type" value="Genomic_DNA"/>
</dbReference>
<organism evidence="7 8">
    <name type="scientific">Stegodyphus mimosarum</name>
    <name type="common">African social velvet spider</name>
    <dbReference type="NCBI Taxonomy" id="407821"/>
    <lineage>
        <taxon>Eukaryota</taxon>
        <taxon>Metazoa</taxon>
        <taxon>Ecdysozoa</taxon>
        <taxon>Arthropoda</taxon>
        <taxon>Chelicerata</taxon>
        <taxon>Arachnida</taxon>
        <taxon>Araneae</taxon>
        <taxon>Araneomorphae</taxon>
        <taxon>Entelegynae</taxon>
        <taxon>Eresoidea</taxon>
        <taxon>Eresidae</taxon>
        <taxon>Stegodyphus</taxon>
    </lineage>
</organism>
<evidence type="ECO:0000313" key="8">
    <source>
        <dbReference type="Proteomes" id="UP000054359"/>
    </source>
</evidence>
<dbReference type="OMA" id="NITCITL"/>
<accession>A0A087UG38</accession>
<comment type="similarity">
    <text evidence="2">Belongs to the TDE1 family.</text>
</comment>
<evidence type="ECO:0000256" key="4">
    <source>
        <dbReference type="ARBA" id="ARBA00022989"/>
    </source>
</evidence>
<feature type="non-terminal residue" evidence="7">
    <location>
        <position position="117"/>
    </location>
</feature>
<dbReference type="GO" id="GO:0016020">
    <property type="term" value="C:membrane"/>
    <property type="evidence" value="ECO:0007669"/>
    <property type="project" value="UniProtKB-SubCell"/>
</dbReference>
<sequence length="117" mass="13050">MGGCCDGQLGCCCGCRPCRLCCGFLPAIKESTSSRLMYTFFLLLGTLLMCIMLTQEVQDRIIEIFPQYNITCITLKAGQNCDLLVGYMAVYRVSFAMAAFFFIMAFLTIGISTSRNW</sequence>
<proteinExistence type="inferred from homology"/>
<protein>
    <submittedName>
        <fullName evidence="7">Serine incorporator 5</fullName>
    </submittedName>
</protein>
<keyword evidence="5 6" id="KW-0472">Membrane</keyword>
<dbReference type="InterPro" id="IPR005016">
    <property type="entry name" value="TDE1/TMS"/>
</dbReference>
<reference evidence="7 8" key="1">
    <citation type="submission" date="2013-11" db="EMBL/GenBank/DDBJ databases">
        <title>Genome sequencing of Stegodyphus mimosarum.</title>
        <authorList>
            <person name="Bechsgaard J."/>
        </authorList>
    </citation>
    <scope>NUCLEOTIDE SEQUENCE [LARGE SCALE GENOMIC DNA]</scope>
</reference>
<gene>
    <name evidence="7" type="ORF">X975_21432</name>
</gene>
<comment type="subcellular location">
    <subcellularLocation>
        <location evidence="1">Membrane</location>
        <topology evidence="1">Multi-pass membrane protein</topology>
    </subcellularLocation>
</comment>
<dbReference type="AlphaFoldDB" id="A0A087UG38"/>
<keyword evidence="4 6" id="KW-1133">Transmembrane helix</keyword>
<keyword evidence="3 6" id="KW-0812">Transmembrane</keyword>
<dbReference type="PANTHER" id="PTHR10383:SF9">
    <property type="entry name" value="SERINE INCORPORATOR, ISOFORM F"/>
    <property type="match status" value="1"/>
</dbReference>
<keyword evidence="8" id="KW-1185">Reference proteome</keyword>
<dbReference type="Proteomes" id="UP000054359">
    <property type="component" value="Unassembled WGS sequence"/>
</dbReference>
<dbReference type="Pfam" id="PF03348">
    <property type="entry name" value="Serinc"/>
    <property type="match status" value="1"/>
</dbReference>
<evidence type="ECO:0000256" key="3">
    <source>
        <dbReference type="ARBA" id="ARBA00022692"/>
    </source>
</evidence>
<evidence type="ECO:0000256" key="5">
    <source>
        <dbReference type="ARBA" id="ARBA00023136"/>
    </source>
</evidence>
<evidence type="ECO:0000313" key="7">
    <source>
        <dbReference type="EMBL" id="KFM76327.1"/>
    </source>
</evidence>
<feature type="transmembrane region" description="Helical" evidence="6">
    <location>
        <begin position="89"/>
        <end position="111"/>
    </location>
</feature>
<dbReference type="OrthoDB" id="5963193at2759"/>